<dbReference type="EMBL" id="JAUSUB010000013">
    <property type="protein sequence ID" value="MDQ0271142.1"/>
    <property type="molecule type" value="Genomic_DNA"/>
</dbReference>
<dbReference type="RefSeq" id="WP_307476127.1">
    <property type="nucleotide sequence ID" value="NZ_JAUSUB010000013.1"/>
</dbReference>
<keyword evidence="2" id="KW-1185">Reference proteome</keyword>
<evidence type="ECO:0000313" key="2">
    <source>
        <dbReference type="Proteomes" id="UP001238088"/>
    </source>
</evidence>
<evidence type="ECO:0000313" key="1">
    <source>
        <dbReference type="EMBL" id="MDQ0271142.1"/>
    </source>
</evidence>
<sequence>MQVSINVTCDCGAKMIVTPPKDIQEMKKEFRHFDLNCCYCEGLIGKFYFDLEK</sequence>
<comment type="caution">
    <text evidence="1">The sequence shown here is derived from an EMBL/GenBank/DDBJ whole genome shotgun (WGS) entry which is preliminary data.</text>
</comment>
<gene>
    <name evidence="1" type="ORF">J2S17_003030</name>
</gene>
<protein>
    <recommendedName>
        <fullName evidence="3">SR1 protein</fullName>
    </recommendedName>
</protein>
<organism evidence="1 2">
    <name type="scientific">Cytobacillus purgationiresistens</name>
    <dbReference type="NCBI Taxonomy" id="863449"/>
    <lineage>
        <taxon>Bacteria</taxon>
        <taxon>Bacillati</taxon>
        <taxon>Bacillota</taxon>
        <taxon>Bacilli</taxon>
        <taxon>Bacillales</taxon>
        <taxon>Bacillaceae</taxon>
        <taxon>Cytobacillus</taxon>
    </lineage>
</organism>
<reference evidence="1 2" key="1">
    <citation type="submission" date="2023-07" db="EMBL/GenBank/DDBJ databases">
        <title>Genomic Encyclopedia of Type Strains, Phase IV (KMG-IV): sequencing the most valuable type-strain genomes for metagenomic binning, comparative biology and taxonomic classification.</title>
        <authorList>
            <person name="Goeker M."/>
        </authorList>
    </citation>
    <scope>NUCLEOTIDE SEQUENCE [LARGE SCALE GENOMIC DNA]</scope>
    <source>
        <strain evidence="1 2">DSM 23494</strain>
    </source>
</reference>
<proteinExistence type="predicted"/>
<evidence type="ECO:0008006" key="3">
    <source>
        <dbReference type="Google" id="ProtNLM"/>
    </source>
</evidence>
<accession>A0ABU0AIS7</accession>
<dbReference type="Proteomes" id="UP001238088">
    <property type="component" value="Unassembled WGS sequence"/>
</dbReference>
<name>A0ABU0AIS7_9BACI</name>